<sequence length="199" mass="21373">MPNQLLYILGNWIEAIGANLAALGVSIQIQDSVDGKRLRILGDAVQGVGNFLIAETTPADGLAVAGNRLQGIASSANAVIAHRELYVEDKLNHQLEVIVDSLQAIGSYITAIARRDDNPPKAVGNLVQSVGAMIEATGVLHKYISQQEKGDHIRSVGKWIQGLGTIMQAASVTPGVEQYLQKKLEKLIDIILEKDTEKS</sequence>
<dbReference type="Proteomes" id="UP001230005">
    <property type="component" value="Unassembled WGS sequence"/>
</dbReference>
<dbReference type="InterPro" id="IPR054224">
    <property type="entry name" value="DUF6944"/>
</dbReference>
<dbReference type="EMBL" id="JAUSUG010000020">
    <property type="protein sequence ID" value="MDQ0256864.1"/>
    <property type="molecule type" value="Genomic_DNA"/>
</dbReference>
<protein>
    <submittedName>
        <fullName evidence="1">Uncharacterized protein</fullName>
    </submittedName>
</protein>
<name>A0ABU0A049_9BACI</name>
<reference evidence="1 2" key="1">
    <citation type="submission" date="2023-07" db="EMBL/GenBank/DDBJ databases">
        <title>Genomic Encyclopedia of Type Strains, Phase IV (KMG-IV): sequencing the most valuable type-strain genomes for metagenomic binning, comparative biology and taxonomic classification.</title>
        <authorList>
            <person name="Goeker M."/>
        </authorList>
    </citation>
    <scope>NUCLEOTIDE SEQUENCE [LARGE SCALE GENOMIC DNA]</scope>
    <source>
        <strain evidence="1 2">DSM 9768</strain>
    </source>
</reference>
<comment type="caution">
    <text evidence="1">The sequence shown here is derived from an EMBL/GenBank/DDBJ whole genome shotgun (WGS) entry which is preliminary data.</text>
</comment>
<dbReference type="RefSeq" id="WP_307329653.1">
    <property type="nucleotide sequence ID" value="NZ_JAUSUG010000020.1"/>
</dbReference>
<evidence type="ECO:0000313" key="1">
    <source>
        <dbReference type="EMBL" id="MDQ0256864.1"/>
    </source>
</evidence>
<keyword evidence="2" id="KW-1185">Reference proteome</keyword>
<proteinExistence type="predicted"/>
<accession>A0ABU0A049</accession>
<gene>
    <name evidence="1" type="ORF">J2S74_004286</name>
</gene>
<organism evidence="1 2">
    <name type="scientific">Evansella vedderi</name>
    <dbReference type="NCBI Taxonomy" id="38282"/>
    <lineage>
        <taxon>Bacteria</taxon>
        <taxon>Bacillati</taxon>
        <taxon>Bacillota</taxon>
        <taxon>Bacilli</taxon>
        <taxon>Bacillales</taxon>
        <taxon>Bacillaceae</taxon>
        <taxon>Evansella</taxon>
    </lineage>
</organism>
<evidence type="ECO:0000313" key="2">
    <source>
        <dbReference type="Proteomes" id="UP001230005"/>
    </source>
</evidence>
<dbReference type="Pfam" id="PF22116">
    <property type="entry name" value="DUF6944"/>
    <property type="match status" value="1"/>
</dbReference>